<proteinExistence type="predicted"/>
<name>D6U178_KTERA</name>
<sequence>MTQVIPPIHRQADASHYEELVTRLDELTRQGLTDPEIAEQLTAEGFHTARRLAVTVGTIHKLRKNHGQVSSLHRHRKVSMIDGFWTLPGLTRELGVG</sequence>
<dbReference type="Proteomes" id="UP000004508">
    <property type="component" value="Unassembled WGS sequence"/>
</dbReference>
<keyword evidence="2" id="KW-1185">Reference proteome</keyword>
<evidence type="ECO:0000313" key="2">
    <source>
        <dbReference type="Proteomes" id="UP000004508"/>
    </source>
</evidence>
<organism evidence="1 2">
    <name type="scientific">Ktedonobacter racemifer DSM 44963</name>
    <dbReference type="NCBI Taxonomy" id="485913"/>
    <lineage>
        <taxon>Bacteria</taxon>
        <taxon>Bacillati</taxon>
        <taxon>Chloroflexota</taxon>
        <taxon>Ktedonobacteria</taxon>
        <taxon>Ktedonobacterales</taxon>
        <taxon>Ktedonobacteraceae</taxon>
        <taxon>Ktedonobacter</taxon>
    </lineage>
</organism>
<protein>
    <submittedName>
        <fullName evidence="1">Uncharacterized protein</fullName>
    </submittedName>
</protein>
<accession>D6U178</accession>
<dbReference type="RefSeq" id="WP_007920785.1">
    <property type="nucleotide sequence ID" value="NZ_ADVG01000004.1"/>
</dbReference>
<evidence type="ECO:0000313" key="1">
    <source>
        <dbReference type="EMBL" id="EFH82568.1"/>
    </source>
</evidence>
<dbReference type="AlphaFoldDB" id="D6U178"/>
<dbReference type="InParanoid" id="D6U178"/>
<reference evidence="1 2" key="1">
    <citation type="journal article" date="2011" name="Stand. Genomic Sci.">
        <title>Non-contiguous finished genome sequence and contextual data of the filamentous soil bacterium Ktedonobacter racemifer type strain (SOSP1-21).</title>
        <authorList>
            <person name="Chang Y.J."/>
            <person name="Land M."/>
            <person name="Hauser L."/>
            <person name="Chertkov O."/>
            <person name="Del Rio T.G."/>
            <person name="Nolan M."/>
            <person name="Copeland A."/>
            <person name="Tice H."/>
            <person name="Cheng J.F."/>
            <person name="Lucas S."/>
            <person name="Han C."/>
            <person name="Goodwin L."/>
            <person name="Pitluck S."/>
            <person name="Ivanova N."/>
            <person name="Ovchinikova G."/>
            <person name="Pati A."/>
            <person name="Chen A."/>
            <person name="Palaniappan K."/>
            <person name="Mavromatis K."/>
            <person name="Liolios K."/>
            <person name="Brettin T."/>
            <person name="Fiebig A."/>
            <person name="Rohde M."/>
            <person name="Abt B."/>
            <person name="Goker M."/>
            <person name="Detter J.C."/>
            <person name="Woyke T."/>
            <person name="Bristow J."/>
            <person name="Eisen J.A."/>
            <person name="Markowitz V."/>
            <person name="Hugenholtz P."/>
            <person name="Kyrpides N.C."/>
            <person name="Klenk H.P."/>
            <person name="Lapidus A."/>
        </authorList>
    </citation>
    <scope>NUCLEOTIDE SEQUENCE [LARGE SCALE GENOMIC DNA]</scope>
    <source>
        <strain evidence="2">DSM 44963</strain>
    </source>
</reference>
<gene>
    <name evidence="1" type="ORF">Krac_3390</name>
</gene>
<comment type="caution">
    <text evidence="1">The sequence shown here is derived from an EMBL/GenBank/DDBJ whole genome shotgun (WGS) entry which is preliminary data.</text>
</comment>
<dbReference type="EMBL" id="ADVG01000004">
    <property type="protein sequence ID" value="EFH82568.1"/>
    <property type="molecule type" value="Genomic_DNA"/>
</dbReference>